<feature type="transmembrane region" description="Helical" evidence="1">
    <location>
        <begin position="233"/>
        <end position="254"/>
    </location>
</feature>
<dbReference type="PANTHER" id="PTHR31061:SF24">
    <property type="entry name" value="LD22376P"/>
    <property type="match status" value="1"/>
</dbReference>
<dbReference type="PANTHER" id="PTHR31061">
    <property type="entry name" value="LD22376P"/>
    <property type="match status" value="1"/>
</dbReference>
<name>A0ABZ2YV16_9BACT</name>
<evidence type="ECO:0000313" key="4">
    <source>
        <dbReference type="Proteomes" id="UP001485459"/>
    </source>
</evidence>
<evidence type="ECO:0000259" key="2">
    <source>
        <dbReference type="Pfam" id="PF16401"/>
    </source>
</evidence>
<feature type="transmembrane region" description="Helical" evidence="1">
    <location>
        <begin position="120"/>
        <end position="138"/>
    </location>
</feature>
<dbReference type="InterPro" id="IPR032176">
    <property type="entry name" value="DUF5009"/>
</dbReference>
<feature type="transmembrane region" description="Helical" evidence="1">
    <location>
        <begin position="12"/>
        <end position="30"/>
    </location>
</feature>
<sequence length="377" mass="42550">MNQNQRFLSLDVFRGLTVACMILVNTPGSWQYVYAPLGHAKWDGCTPTDLVFPFFLFAVGNAMSFAMKKFNTLSNAQVLGKIFKRTLLIFFIGLFLNMYPFGRYDAEGHFNFIDLSNLRILGVLQRIALCYCIAALLIHYLKPRGTAIVTCLLLLGYWAVMYFFGAPGDPYSMTGHAGQAIDLAILGESHMYHGEGVAFEPEGLLSTLPAVGNVVFGYLVGAYVQKNRHARGMLLKLVIAGSFAIAVALLWSSVFPINKKIWTSSYVLYTVGLATLLLSVMIYLIEMKGWQGKGTYFFEVFGKNPLFIYVLSGMLVDTYSYFRLGPNHEGLYSWMYNHIFQPVFGDYPGSLAFALFHVLLLWLVGWWMDRKKIYVRV</sequence>
<organism evidence="3 4">
    <name type="scientific">Chitinophaga pollutisoli</name>
    <dbReference type="NCBI Taxonomy" id="3133966"/>
    <lineage>
        <taxon>Bacteria</taxon>
        <taxon>Pseudomonadati</taxon>
        <taxon>Bacteroidota</taxon>
        <taxon>Chitinophagia</taxon>
        <taxon>Chitinophagales</taxon>
        <taxon>Chitinophagaceae</taxon>
        <taxon>Chitinophaga</taxon>
    </lineage>
</organism>
<feature type="transmembrane region" description="Helical" evidence="1">
    <location>
        <begin position="145"/>
        <end position="164"/>
    </location>
</feature>
<protein>
    <submittedName>
        <fullName evidence="3">DUF5009 domain-containing protein</fullName>
    </submittedName>
</protein>
<keyword evidence="1" id="KW-1133">Transmembrane helix</keyword>
<keyword evidence="4" id="KW-1185">Reference proteome</keyword>
<keyword evidence="1" id="KW-0812">Transmembrane</keyword>
<feature type="transmembrane region" description="Helical" evidence="1">
    <location>
        <begin position="266"/>
        <end position="285"/>
    </location>
</feature>
<feature type="transmembrane region" description="Helical" evidence="1">
    <location>
        <begin position="306"/>
        <end position="324"/>
    </location>
</feature>
<evidence type="ECO:0000256" key="1">
    <source>
        <dbReference type="SAM" id="Phobius"/>
    </source>
</evidence>
<feature type="transmembrane region" description="Helical" evidence="1">
    <location>
        <begin position="82"/>
        <end position="100"/>
    </location>
</feature>
<keyword evidence="1" id="KW-0472">Membrane</keyword>
<proteinExistence type="predicted"/>
<dbReference type="Proteomes" id="UP001485459">
    <property type="component" value="Chromosome"/>
</dbReference>
<accession>A0ABZ2YV16</accession>
<feature type="transmembrane region" description="Helical" evidence="1">
    <location>
        <begin position="203"/>
        <end position="221"/>
    </location>
</feature>
<gene>
    <name evidence="3" type="ORF">WJU16_11340</name>
</gene>
<evidence type="ECO:0000313" key="3">
    <source>
        <dbReference type="EMBL" id="WZN43621.1"/>
    </source>
</evidence>
<dbReference type="EMBL" id="CP149822">
    <property type="protein sequence ID" value="WZN43621.1"/>
    <property type="molecule type" value="Genomic_DNA"/>
</dbReference>
<dbReference type="RefSeq" id="WP_341838426.1">
    <property type="nucleotide sequence ID" value="NZ_CP149822.1"/>
</dbReference>
<feature type="domain" description="DUF5009" evidence="2">
    <location>
        <begin position="9"/>
        <end position="95"/>
    </location>
</feature>
<feature type="transmembrane region" description="Helical" evidence="1">
    <location>
        <begin position="344"/>
        <end position="368"/>
    </location>
</feature>
<reference evidence="4" key="1">
    <citation type="submission" date="2024-03" db="EMBL/GenBank/DDBJ databases">
        <title>Chitinophaga horti sp. nov., isolated from garden soil.</title>
        <authorList>
            <person name="Lee D.S."/>
            <person name="Han D.M."/>
            <person name="Baek J.H."/>
            <person name="Choi D.G."/>
            <person name="Jeon J.H."/>
            <person name="Jeon C.O."/>
        </authorList>
    </citation>
    <scope>NUCLEOTIDE SEQUENCE [LARGE SCALE GENOMIC DNA]</scope>
    <source>
        <strain evidence="4">GPA1</strain>
    </source>
</reference>
<feature type="transmembrane region" description="Helical" evidence="1">
    <location>
        <begin position="50"/>
        <end position="70"/>
    </location>
</feature>
<dbReference type="Pfam" id="PF16401">
    <property type="entry name" value="DUF5009"/>
    <property type="match status" value="1"/>
</dbReference>